<reference evidence="1" key="1">
    <citation type="submission" date="2021-03" db="EMBL/GenBank/DDBJ databases">
        <authorList>
            <person name="Tran Van P."/>
        </authorList>
    </citation>
    <scope>NUCLEOTIDE SEQUENCE</scope>
</reference>
<dbReference type="Proteomes" id="UP001153148">
    <property type="component" value="Unassembled WGS sequence"/>
</dbReference>
<protein>
    <submittedName>
        <fullName evidence="1">Uncharacterized protein</fullName>
    </submittedName>
</protein>
<gene>
    <name evidence="1" type="ORF">TPAB3V08_LOCUS3670</name>
</gene>
<proteinExistence type="predicted"/>
<comment type="caution">
    <text evidence="1">The sequence shown here is derived from an EMBL/GenBank/DDBJ whole genome shotgun (WGS) entry which is preliminary data.</text>
</comment>
<evidence type="ECO:0000313" key="2">
    <source>
        <dbReference type="Proteomes" id="UP001153148"/>
    </source>
</evidence>
<accession>A0ABN7NSY2</accession>
<sequence length="238" mass="26775">MRKLGAEPGISSTDSPTRLTALKLGASRRLLGVRRKDTSLGHSTGTRGSSCSPAERREVVLEFFLAFVPVLQRYGPPHHHQLVLWYRATEGRQSTRDVTRSPSSRPNSGHIILFHILARPLVTPFFGSTGGEFASSYSGSNRAGFETGVDTNLDQYGMDYETDPFLLICVGVILYLAPPLRRTNSDYETDPFRSDLCWCRPPLENNFREVNSTEQRTRLERVSCKPHCVPDQHLKRNL</sequence>
<organism evidence="1 2">
    <name type="scientific">Timema podura</name>
    <name type="common">Walking stick</name>
    <dbReference type="NCBI Taxonomy" id="61482"/>
    <lineage>
        <taxon>Eukaryota</taxon>
        <taxon>Metazoa</taxon>
        <taxon>Ecdysozoa</taxon>
        <taxon>Arthropoda</taxon>
        <taxon>Hexapoda</taxon>
        <taxon>Insecta</taxon>
        <taxon>Pterygota</taxon>
        <taxon>Neoptera</taxon>
        <taxon>Polyneoptera</taxon>
        <taxon>Phasmatodea</taxon>
        <taxon>Timematodea</taxon>
        <taxon>Timematoidea</taxon>
        <taxon>Timematidae</taxon>
        <taxon>Timema</taxon>
    </lineage>
</organism>
<name>A0ABN7NSY2_TIMPD</name>
<dbReference type="EMBL" id="CAJPIN010004215">
    <property type="protein sequence ID" value="CAG2056682.1"/>
    <property type="molecule type" value="Genomic_DNA"/>
</dbReference>
<evidence type="ECO:0000313" key="1">
    <source>
        <dbReference type="EMBL" id="CAG2056682.1"/>
    </source>
</evidence>
<keyword evidence="2" id="KW-1185">Reference proteome</keyword>